<feature type="region of interest" description="Disordered" evidence="1">
    <location>
        <begin position="138"/>
        <end position="223"/>
    </location>
</feature>
<feature type="chain" id="PRO_5031067315" evidence="2">
    <location>
        <begin position="28"/>
        <end position="471"/>
    </location>
</feature>
<feature type="signal peptide" evidence="2">
    <location>
        <begin position="1"/>
        <end position="27"/>
    </location>
</feature>
<dbReference type="Pfam" id="PF11064">
    <property type="entry name" value="DUF2865"/>
    <property type="match status" value="1"/>
</dbReference>
<keyword evidence="2" id="KW-0732">Signal</keyword>
<evidence type="ECO:0000256" key="2">
    <source>
        <dbReference type="SAM" id="SignalP"/>
    </source>
</evidence>
<name>A0A7X5F262_9HYPH</name>
<comment type="caution">
    <text evidence="3">The sequence shown here is derived from an EMBL/GenBank/DDBJ whole genome shotgun (WGS) entry which is preliminary data.</text>
</comment>
<sequence>MKAVTRTLQTGLRALALAGAICLAATAAGEARTAACDGLERQLARAQAAQQGGSGPSKWQEAARQQAAAIAAAERDAAYFRCSAQPGTPKCSGLIEKIGRMKANLAKIERQRARSEPAAGRGAKDVIRLQAALLRNRCSQTAPRSASADDTAPLKPAQPSGLIGRMLGAVPDDDRPLIVAPPAPGQSLSVASRPAGLAGETAGETAAERRSRAGMSTRASDLPRVRTPAGATFRTLCVRTCDGYFFPISFSTTSDQFPQDAQVCSSMCPAAQTELFIYRNPGGEPEDMVSLAGVAYKELPNAFRHRKEYVEGCSCQARQQEAGASGRSLSLVPIAGTPLPAATPGLAGAADDPQTGSLRAALSPIPAEALPEDADPDTRQNLAEGFDPTVRVGPQAGLQATPAAGPGDLPGASHGAGHGADHGAMAETHDGTTAAAPRPDAIASEEAAGAAEATQPRSPVRQVGPKFFPDR</sequence>
<keyword evidence="4" id="KW-1185">Reference proteome</keyword>
<accession>A0A7X5F262</accession>
<dbReference type="Proteomes" id="UP000586722">
    <property type="component" value="Unassembled WGS sequence"/>
</dbReference>
<feature type="compositionally biased region" description="Low complexity" evidence="1">
    <location>
        <begin position="441"/>
        <end position="453"/>
    </location>
</feature>
<dbReference type="RefSeq" id="WP_161708363.1">
    <property type="nucleotide sequence ID" value="NZ_JAABLQ010000001.1"/>
</dbReference>
<evidence type="ECO:0000313" key="4">
    <source>
        <dbReference type="Proteomes" id="UP000586722"/>
    </source>
</evidence>
<evidence type="ECO:0000256" key="1">
    <source>
        <dbReference type="SAM" id="MobiDB-lite"/>
    </source>
</evidence>
<dbReference type="EMBL" id="JAABLQ010000001">
    <property type="protein sequence ID" value="NBN78313.1"/>
    <property type="molecule type" value="Genomic_DNA"/>
</dbReference>
<organism evidence="3 4">
    <name type="scientific">Pannonibacter tanglangensis</name>
    <dbReference type="NCBI Taxonomy" id="2750084"/>
    <lineage>
        <taxon>Bacteria</taxon>
        <taxon>Pseudomonadati</taxon>
        <taxon>Pseudomonadota</taxon>
        <taxon>Alphaproteobacteria</taxon>
        <taxon>Hyphomicrobiales</taxon>
        <taxon>Stappiaceae</taxon>
        <taxon>Pannonibacter</taxon>
    </lineage>
</organism>
<dbReference type="InterPro" id="IPR021293">
    <property type="entry name" value="DUF2865"/>
</dbReference>
<proteinExistence type="predicted"/>
<feature type="region of interest" description="Disordered" evidence="1">
    <location>
        <begin position="368"/>
        <end position="471"/>
    </location>
</feature>
<gene>
    <name evidence="3" type="ORF">GWI72_08545</name>
</gene>
<feature type="compositionally biased region" description="Low complexity" evidence="1">
    <location>
        <begin position="195"/>
        <end position="205"/>
    </location>
</feature>
<reference evidence="4" key="1">
    <citation type="submission" date="2020-01" db="EMBL/GenBank/DDBJ databases">
        <authorList>
            <person name="Fang Y."/>
            <person name="Sun R."/>
            <person name="Nie L."/>
            <person name="He J."/>
            <person name="Hao L."/>
            <person name="Wang L."/>
            <person name="Su S."/>
            <person name="Lv E."/>
            <person name="Zhang Z."/>
            <person name="Xie R."/>
            <person name="Liu H."/>
        </authorList>
    </citation>
    <scope>NUCLEOTIDE SEQUENCE [LARGE SCALE GENOMIC DNA]</scope>
    <source>
        <strain evidence="4">XCT-53</strain>
    </source>
</reference>
<dbReference type="AlphaFoldDB" id="A0A7X5F262"/>
<protein>
    <submittedName>
        <fullName evidence="3">DUF2865 domain-containing protein</fullName>
    </submittedName>
</protein>
<evidence type="ECO:0000313" key="3">
    <source>
        <dbReference type="EMBL" id="NBN78313.1"/>
    </source>
</evidence>